<dbReference type="STRING" id="4537.A0A0E0LK68"/>
<evidence type="ECO:0000313" key="2">
    <source>
        <dbReference type="EnsemblPlants" id="OPUNC07G11800.1"/>
    </source>
</evidence>
<dbReference type="GO" id="GO:0004175">
    <property type="term" value="F:endopeptidase activity"/>
    <property type="evidence" value="ECO:0007669"/>
    <property type="project" value="UniProtKB-ARBA"/>
</dbReference>
<proteinExistence type="predicted"/>
<protein>
    <recommendedName>
        <fullName evidence="1">CAAX prenyl protease 2/Lysostaphin resistance protein A-like domain-containing protein</fullName>
    </recommendedName>
</protein>
<dbReference type="AlphaFoldDB" id="A0A0E0LK68"/>
<dbReference type="EnsemblPlants" id="OPUNC07G11800.1">
    <property type="protein sequence ID" value="OPUNC07G11800.1"/>
    <property type="gene ID" value="OPUNC07G11800"/>
</dbReference>
<organism evidence="2">
    <name type="scientific">Oryza punctata</name>
    <name type="common">Red rice</name>
    <dbReference type="NCBI Taxonomy" id="4537"/>
    <lineage>
        <taxon>Eukaryota</taxon>
        <taxon>Viridiplantae</taxon>
        <taxon>Streptophyta</taxon>
        <taxon>Embryophyta</taxon>
        <taxon>Tracheophyta</taxon>
        <taxon>Spermatophyta</taxon>
        <taxon>Magnoliopsida</taxon>
        <taxon>Liliopsida</taxon>
        <taxon>Poales</taxon>
        <taxon>Poaceae</taxon>
        <taxon>BOP clade</taxon>
        <taxon>Oryzoideae</taxon>
        <taxon>Oryzeae</taxon>
        <taxon>Oryzinae</taxon>
        <taxon>Oryza</taxon>
    </lineage>
</organism>
<dbReference type="PANTHER" id="PTHR43592:SF4">
    <property type="entry name" value="CAAX AMINO TERMINAL PROTEASE FAMILY PROTEIN"/>
    <property type="match status" value="1"/>
</dbReference>
<name>A0A0E0LK68_ORYPU</name>
<evidence type="ECO:0000259" key="1">
    <source>
        <dbReference type="Pfam" id="PF02517"/>
    </source>
</evidence>
<dbReference type="GO" id="GO:0080120">
    <property type="term" value="P:CAAX-box protein maturation"/>
    <property type="evidence" value="ECO:0007669"/>
    <property type="project" value="UniProtKB-ARBA"/>
</dbReference>
<dbReference type="eggNOG" id="ENOG502QTK0">
    <property type="taxonomic scope" value="Eukaryota"/>
</dbReference>
<reference evidence="2" key="1">
    <citation type="submission" date="2015-04" db="UniProtKB">
        <authorList>
            <consortium name="EnsemblPlants"/>
        </authorList>
    </citation>
    <scope>IDENTIFICATION</scope>
</reference>
<dbReference type="InterPro" id="IPR003675">
    <property type="entry name" value="Rce1/LyrA-like_dom"/>
</dbReference>
<reference evidence="2" key="2">
    <citation type="submission" date="2018-05" db="EMBL/GenBank/DDBJ databases">
        <title>OpunRS2 (Oryza punctata Reference Sequence Version 2).</title>
        <authorList>
            <person name="Zhang J."/>
            <person name="Kudrna D."/>
            <person name="Lee S."/>
            <person name="Talag J."/>
            <person name="Welchert J."/>
            <person name="Wing R.A."/>
        </authorList>
    </citation>
    <scope>NUCLEOTIDE SEQUENCE [LARGE SCALE GENOMIC DNA]</scope>
</reference>
<dbReference type="Proteomes" id="UP000026962">
    <property type="component" value="Chromosome 7"/>
</dbReference>
<keyword evidence="3" id="KW-1185">Reference proteome</keyword>
<sequence>MDGLDLRDTSGPHARATSVSRCSWPQRQLTPRRVVFPTTGPEAAAAGLLLLLVSGRRGLGLRPRSRSCVVAFSAALALPLPPPVATRTVSANCSICDSKLAIIEFSVLSPNIPWEVEDIWRTFAAFGGLGVVAELLHCPSLDPLTTVSSTVVLQLAELTLALALLQLTAKKDHKLWAFFQGRLYPQHSWVKETVLGLIFLMTMVSLTTVVADRLIGIEDTYDPMLREILSDSPTSRLLCFFLYCVIAPLSEETIYRGFLLTALSSSMKWKDAVIVSSLMFSIAHFSINSSFQLFVIGCITGLAYSRTGTLAAPLTIHSLYNAAIFDSPTNRAWAMCQQD</sequence>
<accession>A0A0E0LK68</accession>
<feature type="domain" description="CAAX prenyl protease 2/Lysostaphin resistance protein A-like" evidence="1">
    <location>
        <begin position="236"/>
        <end position="322"/>
    </location>
</feature>
<dbReference type="PANTHER" id="PTHR43592">
    <property type="entry name" value="CAAX AMINO TERMINAL PROTEASE"/>
    <property type="match status" value="1"/>
</dbReference>
<dbReference type="Pfam" id="PF02517">
    <property type="entry name" value="Rce1-like"/>
    <property type="match status" value="1"/>
</dbReference>
<dbReference type="Gramene" id="OPUNC07G11800.1">
    <property type="protein sequence ID" value="OPUNC07G11800.1"/>
    <property type="gene ID" value="OPUNC07G11800"/>
</dbReference>
<evidence type="ECO:0000313" key="3">
    <source>
        <dbReference type="Proteomes" id="UP000026962"/>
    </source>
</evidence>